<dbReference type="AlphaFoldDB" id="A0A9D2CDR8"/>
<evidence type="ECO:0000313" key="2">
    <source>
        <dbReference type="Proteomes" id="UP000886824"/>
    </source>
</evidence>
<name>A0A9D2CDR8_9FIRM</name>
<evidence type="ECO:0000313" key="1">
    <source>
        <dbReference type="EMBL" id="HIY74216.1"/>
    </source>
</evidence>
<dbReference type="Proteomes" id="UP000886824">
    <property type="component" value="Unassembled WGS sequence"/>
</dbReference>
<evidence type="ECO:0008006" key="3">
    <source>
        <dbReference type="Google" id="ProtNLM"/>
    </source>
</evidence>
<sequence>MMTLCLLLAGCGGQDIDEVDQLTLDIRGEYLALERVTAQVEVGTDYGRRVYAYRMELDWRREGDTTITVTAPEEVSGITARISAGETFLEYDGVSLETGPLDETGLSPIGVGICLLEAAAEGFIAESGFDTLDERTCLRLLCRDPESMPGEGTECTLWFDKDTHDLLRGEISVDGRRVVECAFTSFVRVTLPGEGA</sequence>
<comment type="caution">
    <text evidence="1">The sequence shown here is derived from an EMBL/GenBank/DDBJ whole genome shotgun (WGS) entry which is preliminary data.</text>
</comment>
<dbReference type="EMBL" id="DXCX01000100">
    <property type="protein sequence ID" value="HIY74216.1"/>
    <property type="molecule type" value="Genomic_DNA"/>
</dbReference>
<proteinExistence type="predicted"/>
<reference evidence="1" key="1">
    <citation type="journal article" date="2021" name="PeerJ">
        <title>Extensive microbial diversity within the chicken gut microbiome revealed by metagenomics and culture.</title>
        <authorList>
            <person name="Gilroy R."/>
            <person name="Ravi A."/>
            <person name="Getino M."/>
            <person name="Pursley I."/>
            <person name="Horton D.L."/>
            <person name="Alikhan N.F."/>
            <person name="Baker D."/>
            <person name="Gharbi K."/>
            <person name="Hall N."/>
            <person name="Watson M."/>
            <person name="Adriaenssens E.M."/>
            <person name="Foster-Nyarko E."/>
            <person name="Jarju S."/>
            <person name="Secka A."/>
            <person name="Antonio M."/>
            <person name="Oren A."/>
            <person name="Chaudhuri R.R."/>
            <person name="La Ragione R."/>
            <person name="Hildebrand F."/>
            <person name="Pallen M.J."/>
        </authorList>
    </citation>
    <scope>NUCLEOTIDE SEQUENCE</scope>
    <source>
        <strain evidence="1">CHK33-7979</strain>
    </source>
</reference>
<protein>
    <recommendedName>
        <fullName evidence="3">Lipoprotein</fullName>
    </recommendedName>
</protein>
<gene>
    <name evidence="1" type="ORF">H9826_09645</name>
</gene>
<accession>A0A9D2CDR8</accession>
<reference evidence="1" key="2">
    <citation type="submission" date="2021-04" db="EMBL/GenBank/DDBJ databases">
        <authorList>
            <person name="Gilroy R."/>
        </authorList>
    </citation>
    <scope>NUCLEOTIDE SEQUENCE</scope>
    <source>
        <strain evidence="1">CHK33-7979</strain>
    </source>
</reference>
<organism evidence="1 2">
    <name type="scientific">Candidatus Intestinimonas merdavium</name>
    <dbReference type="NCBI Taxonomy" id="2838622"/>
    <lineage>
        <taxon>Bacteria</taxon>
        <taxon>Bacillati</taxon>
        <taxon>Bacillota</taxon>
        <taxon>Clostridia</taxon>
        <taxon>Eubacteriales</taxon>
        <taxon>Intestinimonas</taxon>
    </lineage>
</organism>